<dbReference type="HOGENOM" id="CLU_2221307_0_0_6"/>
<evidence type="ECO:0000313" key="2">
    <source>
        <dbReference type="EMBL" id="ABL02769.1"/>
    </source>
</evidence>
<reference evidence="2 3" key="1">
    <citation type="journal article" date="2007" name="Science">
        <title>The Calyptogena magnifica chemoautotrophic symbiont genome.</title>
        <authorList>
            <person name="Newton I.L.G."/>
            <person name="Woyke T."/>
            <person name="Auchtung T.A."/>
            <person name="Dilly G.F."/>
            <person name="Dutton R.J."/>
            <person name="Fisher M.C."/>
            <person name="Fontanez K.M."/>
            <person name="Lau E."/>
            <person name="Stewart F.J."/>
            <person name="Richardson P.M."/>
            <person name="Barry K.W."/>
            <person name="Saunders E."/>
            <person name="Detter J.C."/>
            <person name="Wu D."/>
            <person name="Eisen J.A."/>
            <person name="Cavanaugh C.M."/>
        </authorList>
    </citation>
    <scope>NUCLEOTIDE SEQUENCE [LARGE SCALE GENOMIC DNA]</scope>
    <source>
        <strain evidence="2 3">Cm</strain>
    </source>
</reference>
<dbReference type="Proteomes" id="UP000002587">
    <property type="component" value="Chromosome"/>
</dbReference>
<dbReference type="Pfam" id="PF02036">
    <property type="entry name" value="SCP2"/>
    <property type="match status" value="1"/>
</dbReference>
<evidence type="ECO:0000259" key="1">
    <source>
        <dbReference type="Pfam" id="PF02036"/>
    </source>
</evidence>
<protein>
    <recommendedName>
        <fullName evidence="1">SCP2 domain-containing protein</fullName>
    </recommendedName>
</protein>
<dbReference type="OrthoDB" id="5801225at2"/>
<dbReference type="KEGG" id="rma:Rmag_1065"/>
<dbReference type="RefSeq" id="WP_011738394.1">
    <property type="nucleotide sequence ID" value="NC_008610.1"/>
</dbReference>
<sequence>MQDLPLDVHFVCTNDQVFILSVTDKYTNIYIKLKSMVFVSLFYSENLTELFRQDKVSIHGDVKTAQLFVNLLKVIVSKYTGDIIKDGPSTLLINPIKSELYKHKNS</sequence>
<organism evidence="2 3">
    <name type="scientific">Ruthia magnifica subsp. Calyptogena magnifica</name>
    <dbReference type="NCBI Taxonomy" id="413404"/>
    <lineage>
        <taxon>Bacteria</taxon>
        <taxon>Pseudomonadati</taxon>
        <taxon>Pseudomonadota</taxon>
        <taxon>Gammaproteobacteria</taxon>
        <taxon>Candidatus Pseudothioglobaceae</taxon>
        <taxon>Candidatus Ruthturnera</taxon>
    </lineage>
</organism>
<keyword evidence="3" id="KW-1185">Reference proteome</keyword>
<gene>
    <name evidence="2" type="ordered locus">Rmag_1065</name>
</gene>
<name>A1AXW2_RUTMC</name>
<proteinExistence type="predicted"/>
<dbReference type="AlphaFoldDB" id="A1AXW2"/>
<dbReference type="InterPro" id="IPR036527">
    <property type="entry name" value="SCP2_sterol-bd_dom_sf"/>
</dbReference>
<dbReference type="EMBL" id="CP000488">
    <property type="protein sequence ID" value="ABL02769.1"/>
    <property type="molecule type" value="Genomic_DNA"/>
</dbReference>
<evidence type="ECO:0000313" key="3">
    <source>
        <dbReference type="Proteomes" id="UP000002587"/>
    </source>
</evidence>
<dbReference type="SUPFAM" id="SSF55718">
    <property type="entry name" value="SCP-like"/>
    <property type="match status" value="1"/>
</dbReference>
<feature type="domain" description="SCP2" evidence="1">
    <location>
        <begin position="3"/>
        <end position="73"/>
    </location>
</feature>
<dbReference type="STRING" id="413404.Rmag_1065"/>
<dbReference type="InterPro" id="IPR003033">
    <property type="entry name" value="SCP2_sterol-bd_dom"/>
</dbReference>
<accession>A1AXW2</accession>